<keyword evidence="1" id="KW-0472">Membrane</keyword>
<feature type="transmembrane region" description="Helical" evidence="1">
    <location>
        <begin position="156"/>
        <end position="173"/>
    </location>
</feature>
<sequence>MSKLRALWPAWFPYPSSWFRAWGLAIPTFAGVAVFSLEVWRFFILFIVGTAEQAEGMSFFLWMSVGALAASLVLYLVFVGLYSLLLRLFWTKPPQWVHFRDWKMVLYGFVVTTLAILASAITFASFLKAIPVGDSVVATIQRRDGLDEEQVIERLFGVWFVVAAYCYQTELLVRQRLNKKRSP</sequence>
<comment type="caution">
    <text evidence="2">The sequence shown here is derived from an EMBL/GenBank/DDBJ whole genome shotgun (WGS) entry which is preliminary data.</text>
</comment>
<name>A0ABV0JEV4_9CYAN</name>
<evidence type="ECO:0000256" key="1">
    <source>
        <dbReference type="SAM" id="Phobius"/>
    </source>
</evidence>
<protein>
    <submittedName>
        <fullName evidence="2">Uncharacterized protein</fullName>
    </submittedName>
</protein>
<feature type="transmembrane region" description="Helical" evidence="1">
    <location>
        <begin position="105"/>
        <end position="127"/>
    </location>
</feature>
<dbReference type="RefSeq" id="WP_190442500.1">
    <property type="nucleotide sequence ID" value="NZ_JAMPKM010000025.1"/>
</dbReference>
<feature type="transmembrane region" description="Helical" evidence="1">
    <location>
        <begin position="59"/>
        <end position="85"/>
    </location>
</feature>
<dbReference type="EMBL" id="JAMPKM010000025">
    <property type="protein sequence ID" value="MEP0820319.1"/>
    <property type="molecule type" value="Genomic_DNA"/>
</dbReference>
<organism evidence="2 3">
    <name type="scientific">Trichocoleus desertorum GB2-A4</name>
    <dbReference type="NCBI Taxonomy" id="2933944"/>
    <lineage>
        <taxon>Bacteria</taxon>
        <taxon>Bacillati</taxon>
        <taxon>Cyanobacteriota</taxon>
        <taxon>Cyanophyceae</taxon>
        <taxon>Leptolyngbyales</taxon>
        <taxon>Trichocoleusaceae</taxon>
        <taxon>Trichocoleus</taxon>
    </lineage>
</organism>
<gene>
    <name evidence="2" type="ORF">NC998_24780</name>
</gene>
<keyword evidence="1" id="KW-0812">Transmembrane</keyword>
<evidence type="ECO:0000313" key="2">
    <source>
        <dbReference type="EMBL" id="MEP0820319.1"/>
    </source>
</evidence>
<accession>A0ABV0JEV4</accession>
<keyword evidence="3" id="KW-1185">Reference proteome</keyword>
<feature type="transmembrane region" description="Helical" evidence="1">
    <location>
        <begin position="21"/>
        <end position="47"/>
    </location>
</feature>
<reference evidence="2 3" key="1">
    <citation type="submission" date="2022-04" db="EMBL/GenBank/DDBJ databases">
        <title>Positive selection, recombination, and allopatry shape intraspecific diversity of widespread and dominant cyanobacteria.</title>
        <authorList>
            <person name="Wei J."/>
            <person name="Shu W."/>
            <person name="Hu C."/>
        </authorList>
    </citation>
    <scope>NUCLEOTIDE SEQUENCE [LARGE SCALE GENOMIC DNA]</scope>
    <source>
        <strain evidence="2 3">GB2-A4</strain>
    </source>
</reference>
<evidence type="ECO:0000313" key="3">
    <source>
        <dbReference type="Proteomes" id="UP001464891"/>
    </source>
</evidence>
<keyword evidence="1" id="KW-1133">Transmembrane helix</keyword>
<proteinExistence type="predicted"/>
<dbReference type="Proteomes" id="UP001464891">
    <property type="component" value="Unassembled WGS sequence"/>
</dbReference>